<reference evidence="1 2" key="1">
    <citation type="journal article" date="2019" name="Commun. Biol.">
        <title>The bagworm genome reveals a unique fibroin gene that provides high tensile strength.</title>
        <authorList>
            <person name="Kono N."/>
            <person name="Nakamura H."/>
            <person name="Ohtoshi R."/>
            <person name="Tomita M."/>
            <person name="Numata K."/>
            <person name="Arakawa K."/>
        </authorList>
    </citation>
    <scope>NUCLEOTIDE SEQUENCE [LARGE SCALE GENOMIC DNA]</scope>
</reference>
<organism evidence="1 2">
    <name type="scientific">Eumeta variegata</name>
    <name type="common">Bagworm moth</name>
    <name type="synonym">Eumeta japonica</name>
    <dbReference type="NCBI Taxonomy" id="151549"/>
    <lineage>
        <taxon>Eukaryota</taxon>
        <taxon>Metazoa</taxon>
        <taxon>Ecdysozoa</taxon>
        <taxon>Arthropoda</taxon>
        <taxon>Hexapoda</taxon>
        <taxon>Insecta</taxon>
        <taxon>Pterygota</taxon>
        <taxon>Neoptera</taxon>
        <taxon>Endopterygota</taxon>
        <taxon>Lepidoptera</taxon>
        <taxon>Glossata</taxon>
        <taxon>Ditrysia</taxon>
        <taxon>Tineoidea</taxon>
        <taxon>Psychidae</taxon>
        <taxon>Oiketicinae</taxon>
        <taxon>Eumeta</taxon>
    </lineage>
</organism>
<evidence type="ECO:0000313" key="2">
    <source>
        <dbReference type="Proteomes" id="UP000299102"/>
    </source>
</evidence>
<proteinExistence type="predicted"/>
<accession>A0A4C1WC07</accession>
<keyword evidence="2" id="KW-1185">Reference proteome</keyword>
<name>A0A4C1WC07_EUMVA</name>
<protein>
    <submittedName>
        <fullName evidence="1">Uncharacterized protein</fullName>
    </submittedName>
</protein>
<gene>
    <name evidence="1" type="ORF">EVAR_32831_1</name>
</gene>
<comment type="caution">
    <text evidence="1">The sequence shown here is derived from an EMBL/GenBank/DDBJ whole genome shotgun (WGS) entry which is preliminary data.</text>
</comment>
<dbReference type="EMBL" id="BGZK01000524">
    <property type="protein sequence ID" value="GBP48430.1"/>
    <property type="molecule type" value="Genomic_DNA"/>
</dbReference>
<dbReference type="AlphaFoldDB" id="A0A4C1WC07"/>
<sequence>MTLQREREQNRVYSYIVIECAIGCIIKTVTGNRMRNSTAIWSESKIAQYNGRRNPFASTRGRGERGARSTKEANVVWNLRNDVLKRKVR</sequence>
<dbReference type="Proteomes" id="UP000299102">
    <property type="component" value="Unassembled WGS sequence"/>
</dbReference>
<evidence type="ECO:0000313" key="1">
    <source>
        <dbReference type="EMBL" id="GBP48430.1"/>
    </source>
</evidence>